<dbReference type="PANTHER" id="PTHR15503:SF45">
    <property type="entry name" value="RNA-DIRECTED DNA POLYMERASE HOMOLOG"/>
    <property type="match status" value="1"/>
</dbReference>
<dbReference type="AlphaFoldDB" id="A0AAF0QTX8"/>
<reference evidence="1" key="1">
    <citation type="submission" date="2023-08" db="EMBL/GenBank/DDBJ databases">
        <title>A de novo genome assembly of Solanum verrucosum Schlechtendal, a Mexican diploid species geographically isolated from the other diploid A-genome species in potato relatives.</title>
        <authorList>
            <person name="Hosaka K."/>
        </authorList>
    </citation>
    <scope>NUCLEOTIDE SEQUENCE</scope>
    <source>
        <tissue evidence="1">Young leaves</tissue>
    </source>
</reference>
<dbReference type="InterPro" id="IPR043502">
    <property type="entry name" value="DNA/RNA_pol_sf"/>
</dbReference>
<gene>
    <name evidence="1" type="ORF">MTR67_023667</name>
</gene>
<evidence type="ECO:0000313" key="1">
    <source>
        <dbReference type="EMBL" id="WMV30282.1"/>
    </source>
</evidence>
<dbReference type="Proteomes" id="UP001234989">
    <property type="component" value="Chromosome 5"/>
</dbReference>
<organism evidence="1 2">
    <name type="scientific">Solanum verrucosum</name>
    <dbReference type="NCBI Taxonomy" id="315347"/>
    <lineage>
        <taxon>Eukaryota</taxon>
        <taxon>Viridiplantae</taxon>
        <taxon>Streptophyta</taxon>
        <taxon>Embryophyta</taxon>
        <taxon>Tracheophyta</taxon>
        <taxon>Spermatophyta</taxon>
        <taxon>Magnoliopsida</taxon>
        <taxon>eudicotyledons</taxon>
        <taxon>Gunneridae</taxon>
        <taxon>Pentapetalae</taxon>
        <taxon>asterids</taxon>
        <taxon>lamiids</taxon>
        <taxon>Solanales</taxon>
        <taxon>Solanaceae</taxon>
        <taxon>Solanoideae</taxon>
        <taxon>Solaneae</taxon>
        <taxon>Solanum</taxon>
    </lineage>
</organism>
<protein>
    <submittedName>
        <fullName evidence="1">Uncharacterized protein</fullName>
    </submittedName>
</protein>
<accession>A0AAF0QTX8</accession>
<dbReference type="Gene3D" id="3.10.10.10">
    <property type="entry name" value="HIV Type 1 Reverse Transcriptase, subunit A, domain 1"/>
    <property type="match status" value="1"/>
</dbReference>
<dbReference type="SUPFAM" id="SSF56672">
    <property type="entry name" value="DNA/RNA polymerases"/>
    <property type="match status" value="1"/>
</dbReference>
<name>A0AAF0QTX8_SOLVR</name>
<keyword evidence="2" id="KW-1185">Reference proteome</keyword>
<dbReference type="EMBL" id="CP133616">
    <property type="protein sequence ID" value="WMV30282.1"/>
    <property type="molecule type" value="Genomic_DNA"/>
</dbReference>
<proteinExistence type="predicted"/>
<sequence>MPWFSQNFAILDFSTKAKHGIDPLVWEGDYIPALVWIISFIHAKRLVSKGCSAFLTHLSDDTSKVPSIEFVSIVRKFVNVFPADLFGTPPNMDIDFCIDLELGTHPISIPPYRMASTELRELKAQLRELLGKGFIRPSASPLSA</sequence>
<evidence type="ECO:0000313" key="2">
    <source>
        <dbReference type="Proteomes" id="UP001234989"/>
    </source>
</evidence>
<dbReference type="InterPro" id="IPR032567">
    <property type="entry name" value="RTL1-rel"/>
</dbReference>
<dbReference type="PANTHER" id="PTHR15503">
    <property type="entry name" value="LDOC1 RELATED"/>
    <property type="match status" value="1"/>
</dbReference>